<keyword evidence="2" id="KW-1185">Reference proteome</keyword>
<accession>A0A3D9HRS5</accession>
<reference evidence="1 2" key="1">
    <citation type="submission" date="2018-07" db="EMBL/GenBank/DDBJ databases">
        <title>Genomic Encyclopedia of Type Strains, Phase III (KMG-III): the genomes of soil and plant-associated and newly described type strains.</title>
        <authorList>
            <person name="Whitman W."/>
        </authorList>
    </citation>
    <scope>NUCLEOTIDE SEQUENCE [LARGE SCALE GENOMIC DNA]</scope>
    <source>
        <strain evidence="1 2">CECT 8488</strain>
    </source>
</reference>
<dbReference type="OrthoDB" id="153065at2"/>
<name>A0A3D9HRS5_9PROT</name>
<gene>
    <name evidence="1" type="ORF">DFP90_102123</name>
</gene>
<proteinExistence type="predicted"/>
<comment type="caution">
    <text evidence="1">The sequence shown here is derived from an EMBL/GenBank/DDBJ whole genome shotgun (WGS) entry which is preliminary data.</text>
</comment>
<sequence length="234" mass="25355">MEIRKTGIGDLKRLQDLLGRAVLNNIRWCEAVCRAHGTGADMEAGWWRLRGSPPPFYPHAISLKKDISVPLDLPPGAAVKDSYDQLAFDPAQWTRLFGAQWYGCEWGPLQADAGEVIRADGPEGLAVWLSAWGGTPEGQVIFRDELLRNPAVRFLMTADGLAGLAAYREGEEGARLVGISNLFGVIEGIAACLNALARPGDQLVGYGDAEELALLEPYGFRALGPLSVWLRKAG</sequence>
<dbReference type="AlphaFoldDB" id="A0A3D9HRS5"/>
<evidence type="ECO:0000313" key="1">
    <source>
        <dbReference type="EMBL" id="RED52105.1"/>
    </source>
</evidence>
<protein>
    <submittedName>
        <fullName evidence="1">Uncharacterized protein</fullName>
    </submittedName>
</protein>
<dbReference type="Proteomes" id="UP000256845">
    <property type="component" value="Unassembled WGS sequence"/>
</dbReference>
<evidence type="ECO:0000313" key="2">
    <source>
        <dbReference type="Proteomes" id="UP000256845"/>
    </source>
</evidence>
<dbReference type="EMBL" id="QRDW01000002">
    <property type="protein sequence ID" value="RED52105.1"/>
    <property type="molecule type" value="Genomic_DNA"/>
</dbReference>
<dbReference type="RefSeq" id="WP_147300955.1">
    <property type="nucleotide sequence ID" value="NZ_QRDW01000002.1"/>
</dbReference>
<organism evidence="1 2">
    <name type="scientific">Aestuariispira insulae</name>
    <dbReference type="NCBI Taxonomy" id="1461337"/>
    <lineage>
        <taxon>Bacteria</taxon>
        <taxon>Pseudomonadati</taxon>
        <taxon>Pseudomonadota</taxon>
        <taxon>Alphaproteobacteria</taxon>
        <taxon>Rhodospirillales</taxon>
        <taxon>Kiloniellaceae</taxon>
        <taxon>Aestuariispira</taxon>
    </lineage>
</organism>